<comment type="catalytic activity">
    <reaction evidence="9">
        <text>(6R)-5,10-methylene-5,6,7,8-tetrahydrofolate + NADP(+) = (6R)-5,10-methenyltetrahydrofolate + NADPH</text>
        <dbReference type="Rhea" id="RHEA:22812"/>
        <dbReference type="ChEBI" id="CHEBI:15636"/>
        <dbReference type="ChEBI" id="CHEBI:57455"/>
        <dbReference type="ChEBI" id="CHEBI:57783"/>
        <dbReference type="ChEBI" id="CHEBI:58349"/>
        <dbReference type="EC" id="1.5.1.5"/>
    </reaction>
</comment>
<comment type="pathway">
    <text evidence="1">One-carbon metabolism; tetrahydrofolate interconversion.</text>
</comment>
<evidence type="ECO:0000256" key="3">
    <source>
        <dbReference type="ARBA" id="ARBA00022563"/>
    </source>
</evidence>
<evidence type="ECO:0000256" key="5">
    <source>
        <dbReference type="ARBA" id="ARBA00022857"/>
    </source>
</evidence>
<sequence>MEPQKADQLAAPQAVGNAGAVAEEKVADVIDGKAIAAQLRKEIGQGVESLKAETGKVPGLAVVLVGSRKDSQTYVRSKKKACVEVGIKSFDADLPEDVSEDELLKIVTDFNANPEVHGILIQLPLPSHINEQRILSAVSVEKDVDGFHPVNVGTLAMQQRDPLFVACTPAGCIELLQRTGVQIAGKYAVVLGRSKTVGMPAALLLQKLNATVTVVHSRTPNPAEHTRRADIVIAAIGKAEFVKADWLKPGAVVIDVGINAVDDPSDKRGYRLVGDVDYKEARKVAGAITPVPGGVGPMTIAVLLQNTLKSAKRTLQASSSS</sequence>
<dbReference type="CDD" id="cd01080">
    <property type="entry name" value="NAD_bind_m-THF_DH_Cyclohyd"/>
    <property type="match status" value="1"/>
</dbReference>
<evidence type="ECO:0000313" key="14">
    <source>
        <dbReference type="EMBL" id="GAQ89603.1"/>
    </source>
</evidence>
<evidence type="ECO:0000259" key="12">
    <source>
        <dbReference type="Pfam" id="PF00763"/>
    </source>
</evidence>
<dbReference type="InterPro" id="IPR020867">
    <property type="entry name" value="THF_DH/CycHdrlase_CS"/>
</dbReference>
<dbReference type="PROSITE" id="PS00767">
    <property type="entry name" value="THF_DHG_CYH_2"/>
    <property type="match status" value="1"/>
</dbReference>
<name>A0A1Y1IG35_KLENI</name>
<dbReference type="FunFam" id="3.40.50.720:FF:000006">
    <property type="entry name" value="Bifunctional protein FolD"/>
    <property type="match status" value="1"/>
</dbReference>
<evidence type="ECO:0000256" key="4">
    <source>
        <dbReference type="ARBA" id="ARBA00022801"/>
    </source>
</evidence>
<keyword evidence="4" id="KW-0378">Hydrolase</keyword>
<evidence type="ECO:0000256" key="1">
    <source>
        <dbReference type="ARBA" id="ARBA00004777"/>
    </source>
</evidence>
<dbReference type="NCBIfam" id="NF010783">
    <property type="entry name" value="PRK14186.1"/>
    <property type="match status" value="1"/>
</dbReference>
<dbReference type="PANTHER" id="PTHR48099:SF5">
    <property type="entry name" value="C-1-TETRAHYDROFOLATE SYNTHASE, CYTOPLASMIC"/>
    <property type="match status" value="1"/>
</dbReference>
<feature type="domain" description="Tetrahydrofolate dehydrogenase/cyclohydrolase NAD(P)-binding" evidence="13">
    <location>
        <begin position="166"/>
        <end position="313"/>
    </location>
</feature>
<dbReference type="PANTHER" id="PTHR48099">
    <property type="entry name" value="C-1-TETRAHYDROFOLATE SYNTHASE, CYTOPLASMIC-RELATED"/>
    <property type="match status" value="1"/>
</dbReference>
<dbReference type="Gene3D" id="3.40.50.10860">
    <property type="entry name" value="Leucine Dehydrogenase, chain A, domain 1"/>
    <property type="match status" value="1"/>
</dbReference>
<dbReference type="GO" id="GO:0005829">
    <property type="term" value="C:cytosol"/>
    <property type="evidence" value="ECO:0000318"/>
    <property type="project" value="GO_Central"/>
</dbReference>
<dbReference type="STRING" id="105231.A0A1Y1IG35"/>
<evidence type="ECO:0000256" key="10">
    <source>
        <dbReference type="ARBA" id="ARBA00058319"/>
    </source>
</evidence>
<dbReference type="GO" id="GO:0004477">
    <property type="term" value="F:methenyltetrahydrofolate cyclohydrolase activity"/>
    <property type="evidence" value="ECO:0000318"/>
    <property type="project" value="GO_Central"/>
</dbReference>
<evidence type="ECO:0000256" key="9">
    <source>
        <dbReference type="ARBA" id="ARBA00052194"/>
    </source>
</evidence>
<dbReference type="Gene3D" id="3.40.50.720">
    <property type="entry name" value="NAD(P)-binding Rossmann-like Domain"/>
    <property type="match status" value="1"/>
</dbReference>
<accession>A0A1Y1IG35</accession>
<dbReference type="Pfam" id="PF02882">
    <property type="entry name" value="THF_DHG_CYH_C"/>
    <property type="match status" value="1"/>
</dbReference>
<evidence type="ECO:0000256" key="6">
    <source>
        <dbReference type="ARBA" id="ARBA00023002"/>
    </source>
</evidence>
<comment type="function">
    <text evidence="10">Catalyzes the oxidation of 5,10-methylenetetrahydrofolate to 5,10-methenyltetrahydrofolate and then the hydrolysis of 5,10-methenyltetrahydrofolate to 10-formyltetrahydrofolate.</text>
</comment>
<comment type="similarity">
    <text evidence="11">Belongs to the tetrahydrofolate dehydrogenase/cyclohydrolase family.</text>
</comment>
<dbReference type="OMA" id="KANRCAK"/>
<comment type="catalytic activity">
    <reaction evidence="8">
        <text>(6R)-5,10-methenyltetrahydrofolate + H2O = (6R)-10-formyltetrahydrofolate + H(+)</text>
        <dbReference type="Rhea" id="RHEA:23700"/>
        <dbReference type="ChEBI" id="CHEBI:15377"/>
        <dbReference type="ChEBI" id="CHEBI:15378"/>
        <dbReference type="ChEBI" id="CHEBI:57455"/>
        <dbReference type="ChEBI" id="CHEBI:195366"/>
        <dbReference type="EC" id="3.5.4.9"/>
    </reaction>
</comment>
<dbReference type="GO" id="GO:0035999">
    <property type="term" value="P:tetrahydrofolate interconversion"/>
    <property type="evidence" value="ECO:0000318"/>
    <property type="project" value="GO_Central"/>
</dbReference>
<dbReference type="InterPro" id="IPR000672">
    <property type="entry name" value="THF_DH/CycHdrlase"/>
</dbReference>
<dbReference type="EMBL" id="DF237490">
    <property type="protein sequence ID" value="GAQ89603.1"/>
    <property type="molecule type" value="Genomic_DNA"/>
</dbReference>
<dbReference type="InterPro" id="IPR020631">
    <property type="entry name" value="THF_DH/CycHdrlase_NAD-bd_dom"/>
</dbReference>
<dbReference type="OrthoDB" id="5126881at2759"/>
<keyword evidence="7" id="KW-0511">Multifunctional enzyme</keyword>
<evidence type="ECO:0000313" key="15">
    <source>
        <dbReference type="Proteomes" id="UP000054558"/>
    </source>
</evidence>
<comment type="subunit">
    <text evidence="2">Homodimer.</text>
</comment>
<reference evidence="14 15" key="1">
    <citation type="journal article" date="2014" name="Nat. Commun.">
        <title>Klebsormidium flaccidum genome reveals primary factors for plant terrestrial adaptation.</title>
        <authorList>
            <person name="Hori K."/>
            <person name="Maruyama F."/>
            <person name="Fujisawa T."/>
            <person name="Togashi T."/>
            <person name="Yamamoto N."/>
            <person name="Seo M."/>
            <person name="Sato S."/>
            <person name="Yamada T."/>
            <person name="Mori H."/>
            <person name="Tajima N."/>
            <person name="Moriyama T."/>
            <person name="Ikeuchi M."/>
            <person name="Watanabe M."/>
            <person name="Wada H."/>
            <person name="Kobayashi K."/>
            <person name="Saito M."/>
            <person name="Masuda T."/>
            <person name="Sasaki-Sekimoto Y."/>
            <person name="Mashiguchi K."/>
            <person name="Awai K."/>
            <person name="Shimojima M."/>
            <person name="Masuda S."/>
            <person name="Iwai M."/>
            <person name="Nobusawa T."/>
            <person name="Narise T."/>
            <person name="Kondo S."/>
            <person name="Saito H."/>
            <person name="Sato R."/>
            <person name="Murakawa M."/>
            <person name="Ihara Y."/>
            <person name="Oshima-Yamada Y."/>
            <person name="Ohtaka K."/>
            <person name="Satoh M."/>
            <person name="Sonobe K."/>
            <person name="Ishii M."/>
            <person name="Ohtani R."/>
            <person name="Kanamori-Sato M."/>
            <person name="Honoki R."/>
            <person name="Miyazaki D."/>
            <person name="Mochizuki H."/>
            <person name="Umetsu J."/>
            <person name="Higashi K."/>
            <person name="Shibata D."/>
            <person name="Kamiya Y."/>
            <person name="Sato N."/>
            <person name="Nakamura Y."/>
            <person name="Tabata S."/>
            <person name="Ida S."/>
            <person name="Kurokawa K."/>
            <person name="Ohta H."/>
        </authorList>
    </citation>
    <scope>NUCLEOTIDE SEQUENCE [LARGE SCALE GENOMIC DNA]</scope>
    <source>
        <strain evidence="14 15">NIES-2285</strain>
    </source>
</reference>
<dbReference type="SUPFAM" id="SSF51735">
    <property type="entry name" value="NAD(P)-binding Rossmann-fold domains"/>
    <property type="match status" value="1"/>
</dbReference>
<dbReference type="PRINTS" id="PR00085">
    <property type="entry name" value="THFDHDRGNASE"/>
</dbReference>
<dbReference type="InterPro" id="IPR036291">
    <property type="entry name" value="NAD(P)-bd_dom_sf"/>
</dbReference>
<dbReference type="InterPro" id="IPR046346">
    <property type="entry name" value="Aminoacid_DH-like_N_sf"/>
</dbReference>
<evidence type="ECO:0000259" key="13">
    <source>
        <dbReference type="Pfam" id="PF02882"/>
    </source>
</evidence>
<evidence type="ECO:0000256" key="7">
    <source>
        <dbReference type="ARBA" id="ARBA00023268"/>
    </source>
</evidence>
<protein>
    <submittedName>
        <fullName evidence="14">Methylenetetrahydrofolate dehydrogenase</fullName>
    </submittedName>
</protein>
<proteinExistence type="inferred from homology"/>
<dbReference type="AlphaFoldDB" id="A0A1Y1IG35"/>
<dbReference type="GO" id="GO:0004488">
    <property type="term" value="F:methylenetetrahydrofolate dehydrogenase (NADP+) activity"/>
    <property type="evidence" value="ECO:0000318"/>
    <property type="project" value="GO_Central"/>
</dbReference>
<keyword evidence="15" id="KW-1185">Reference proteome</keyword>
<evidence type="ECO:0000256" key="8">
    <source>
        <dbReference type="ARBA" id="ARBA00036357"/>
    </source>
</evidence>
<keyword evidence="6" id="KW-0560">Oxidoreductase</keyword>
<evidence type="ECO:0000256" key="11">
    <source>
        <dbReference type="ARBA" id="ARBA00061364"/>
    </source>
</evidence>
<keyword evidence="5" id="KW-0521">NADP</keyword>
<gene>
    <name evidence="14" type="ORF">KFL_005410030</name>
</gene>
<dbReference type="FunFam" id="3.40.50.10860:FF:000001">
    <property type="entry name" value="Bifunctional protein FolD"/>
    <property type="match status" value="1"/>
</dbReference>
<dbReference type="SUPFAM" id="SSF53223">
    <property type="entry name" value="Aminoacid dehydrogenase-like, N-terminal domain"/>
    <property type="match status" value="1"/>
</dbReference>
<dbReference type="HAMAP" id="MF_01576">
    <property type="entry name" value="THF_DHG_CYH"/>
    <property type="match status" value="1"/>
</dbReference>
<feature type="domain" description="Tetrahydrofolate dehydrogenase/cyclohydrolase catalytic" evidence="12">
    <location>
        <begin position="30"/>
        <end position="145"/>
    </location>
</feature>
<keyword evidence="3" id="KW-0554">One-carbon metabolism</keyword>
<organism evidence="14 15">
    <name type="scientific">Klebsormidium nitens</name>
    <name type="common">Green alga</name>
    <name type="synonym">Ulothrix nitens</name>
    <dbReference type="NCBI Taxonomy" id="105231"/>
    <lineage>
        <taxon>Eukaryota</taxon>
        <taxon>Viridiplantae</taxon>
        <taxon>Streptophyta</taxon>
        <taxon>Klebsormidiophyceae</taxon>
        <taxon>Klebsormidiales</taxon>
        <taxon>Klebsormidiaceae</taxon>
        <taxon>Klebsormidium</taxon>
    </lineage>
</organism>
<dbReference type="Proteomes" id="UP000054558">
    <property type="component" value="Unassembled WGS sequence"/>
</dbReference>
<dbReference type="Pfam" id="PF00763">
    <property type="entry name" value="THF_DHG_CYH"/>
    <property type="match status" value="1"/>
</dbReference>
<evidence type="ECO:0000256" key="2">
    <source>
        <dbReference type="ARBA" id="ARBA00011738"/>
    </source>
</evidence>
<dbReference type="InterPro" id="IPR020630">
    <property type="entry name" value="THF_DH/CycHdrlase_cat_dom"/>
</dbReference>